<reference evidence="3 4" key="1">
    <citation type="journal article" date="2006" name="Nature">
        <title>Global trends of whole-genome duplications revealed by the ciliate Paramecium tetraurelia.</title>
        <authorList>
            <consortium name="Genoscope"/>
            <person name="Aury J.-M."/>
            <person name="Jaillon O."/>
            <person name="Duret L."/>
            <person name="Noel B."/>
            <person name="Jubin C."/>
            <person name="Porcel B.M."/>
            <person name="Segurens B."/>
            <person name="Daubin V."/>
            <person name="Anthouard V."/>
            <person name="Aiach N."/>
            <person name="Arnaiz O."/>
            <person name="Billaut A."/>
            <person name="Beisson J."/>
            <person name="Blanc I."/>
            <person name="Bouhouche K."/>
            <person name="Camara F."/>
            <person name="Duharcourt S."/>
            <person name="Guigo R."/>
            <person name="Gogendeau D."/>
            <person name="Katinka M."/>
            <person name="Keller A.-M."/>
            <person name="Kissmehl R."/>
            <person name="Klotz C."/>
            <person name="Koll F."/>
            <person name="Le Moue A."/>
            <person name="Lepere C."/>
            <person name="Malinsky S."/>
            <person name="Nowacki M."/>
            <person name="Nowak J.K."/>
            <person name="Plattner H."/>
            <person name="Poulain J."/>
            <person name="Ruiz F."/>
            <person name="Serrano V."/>
            <person name="Zagulski M."/>
            <person name="Dessen P."/>
            <person name="Betermier M."/>
            <person name="Weissenbach J."/>
            <person name="Scarpelli C."/>
            <person name="Schachter V."/>
            <person name="Sperling L."/>
            <person name="Meyer E."/>
            <person name="Cohen J."/>
            <person name="Wincker P."/>
        </authorList>
    </citation>
    <scope>NUCLEOTIDE SEQUENCE [LARGE SCALE GENOMIC DNA]</scope>
    <source>
        <strain evidence="3 4">Stock d4-2</strain>
    </source>
</reference>
<dbReference type="GeneID" id="5045290"/>
<dbReference type="OrthoDB" id="3176171at2759"/>
<dbReference type="EMBL" id="CT868666">
    <property type="protein sequence ID" value="CAK92108.1"/>
    <property type="molecule type" value="Genomic_DNA"/>
</dbReference>
<evidence type="ECO:0000256" key="1">
    <source>
        <dbReference type="SAM" id="Coils"/>
    </source>
</evidence>
<proteinExistence type="predicted"/>
<keyword evidence="1" id="KW-0175">Coiled coil</keyword>
<name>A0E9Z1_PARTE</name>
<evidence type="ECO:0000313" key="3">
    <source>
        <dbReference type="EMBL" id="CAK92108.1"/>
    </source>
</evidence>
<dbReference type="HOGENOM" id="CLU_2089518_0_0_1"/>
<dbReference type="Pfam" id="PF23735">
    <property type="entry name" value="KIF9"/>
    <property type="match status" value="1"/>
</dbReference>
<dbReference type="InterPro" id="IPR056524">
    <property type="entry name" value="KIF6/9_C"/>
</dbReference>
<dbReference type="KEGG" id="ptm:GSPATT00024839001"/>
<protein>
    <recommendedName>
        <fullName evidence="2">Kinesin-like protein KIF6/9 C-terminal domain-containing protein</fullName>
    </recommendedName>
</protein>
<dbReference type="AlphaFoldDB" id="A0E9Z1"/>
<keyword evidence="4" id="KW-1185">Reference proteome</keyword>
<dbReference type="RefSeq" id="XP_001459505.1">
    <property type="nucleotide sequence ID" value="XM_001459468.1"/>
</dbReference>
<feature type="domain" description="Kinesin-like protein KIF6/9 C-terminal" evidence="2">
    <location>
        <begin position="1"/>
        <end position="95"/>
    </location>
</feature>
<feature type="coiled-coil region" evidence="1">
    <location>
        <begin position="8"/>
        <end position="53"/>
    </location>
</feature>
<evidence type="ECO:0000313" key="4">
    <source>
        <dbReference type="Proteomes" id="UP000000600"/>
    </source>
</evidence>
<dbReference type="InParanoid" id="A0E9Z1"/>
<sequence length="117" mass="13779">MFRKSYRKAQAQEDLKQELQEKMMTSKELGLFINNQRNVISQLKDKIEQTRKEQVLLGLVSTDPNQVSTEEEKLIAEYNKQKDTYKQSFDKYEVIEGRSRENEHIVEAQPRENATGL</sequence>
<accession>A0E9Z1</accession>
<dbReference type="Proteomes" id="UP000000600">
    <property type="component" value="Unassembled WGS sequence"/>
</dbReference>
<evidence type="ECO:0000259" key="2">
    <source>
        <dbReference type="Pfam" id="PF23735"/>
    </source>
</evidence>
<organism evidence="3 4">
    <name type="scientific">Paramecium tetraurelia</name>
    <dbReference type="NCBI Taxonomy" id="5888"/>
    <lineage>
        <taxon>Eukaryota</taxon>
        <taxon>Sar</taxon>
        <taxon>Alveolata</taxon>
        <taxon>Ciliophora</taxon>
        <taxon>Intramacronucleata</taxon>
        <taxon>Oligohymenophorea</taxon>
        <taxon>Peniculida</taxon>
        <taxon>Parameciidae</taxon>
        <taxon>Paramecium</taxon>
    </lineage>
</organism>
<gene>
    <name evidence="3" type="ORF">GSPATT00024839001</name>
</gene>